<dbReference type="RefSeq" id="WP_054278834.1">
    <property type="nucleotide sequence ID" value="NZ_LHQM01000020.1"/>
</dbReference>
<dbReference type="AlphaFoldDB" id="A0A0P6SLB7"/>
<evidence type="ECO:0000313" key="2">
    <source>
        <dbReference type="EMBL" id="KPJ22295.1"/>
    </source>
</evidence>
<feature type="transmembrane region" description="Helical" evidence="1">
    <location>
        <begin position="39"/>
        <end position="57"/>
    </location>
</feature>
<comment type="caution">
    <text evidence="2">The sequence shown here is derived from an EMBL/GenBank/DDBJ whole genome shotgun (WGS) entry which is preliminary data.</text>
</comment>
<dbReference type="Pfam" id="PF09605">
    <property type="entry name" value="Trep_Strep"/>
    <property type="match status" value="1"/>
</dbReference>
<dbReference type="EMBL" id="LHQM01000020">
    <property type="protein sequence ID" value="KPJ22295.1"/>
    <property type="molecule type" value="Genomic_DNA"/>
</dbReference>
<sequence>MKQLKIKDIMTTGAFAALYFMCVGLGTLIGIFFDKSGNMLYAPAFAAVLGATVYYLLIAKLQKFGPVTLLGVIMGLFFFLTGHFFAAMFPALIFGVLADVVASLGKYRSKTMNIISYCIFSFVNSGPIILMWVVKDAYVKSLLARGKDMAYIERVMYDFTLGHVSWFVATVVLGAIVGSLFAHQLIKKHFITSGMLS</sequence>
<accession>A0A0P6SLB7</accession>
<evidence type="ECO:0000256" key="1">
    <source>
        <dbReference type="SAM" id="Phobius"/>
    </source>
</evidence>
<gene>
    <name evidence="2" type="ORF">AKK44_05395</name>
</gene>
<feature type="transmembrane region" description="Helical" evidence="1">
    <location>
        <begin position="12"/>
        <end position="33"/>
    </location>
</feature>
<dbReference type="PATRIC" id="fig|119224.3.peg.620"/>
<feature type="transmembrane region" description="Helical" evidence="1">
    <location>
        <begin position="87"/>
        <end position="107"/>
    </location>
</feature>
<keyword evidence="3" id="KW-1185">Reference proteome</keyword>
<dbReference type="STRING" id="119224.AKK44_05395"/>
<keyword evidence="1" id="KW-1133">Transmembrane helix</keyword>
<feature type="transmembrane region" description="Helical" evidence="1">
    <location>
        <begin position="64"/>
        <end position="81"/>
    </location>
</feature>
<evidence type="ECO:0000313" key="3">
    <source>
        <dbReference type="Proteomes" id="UP000049578"/>
    </source>
</evidence>
<feature type="transmembrane region" description="Helical" evidence="1">
    <location>
        <begin position="114"/>
        <end position="134"/>
    </location>
</feature>
<keyword evidence="1" id="KW-0472">Membrane</keyword>
<keyword evidence="1" id="KW-0812">Transmembrane</keyword>
<dbReference type="NCBIfam" id="TIGR02185">
    <property type="entry name" value="Trep_Strep"/>
    <property type="match status" value="1"/>
</dbReference>
<dbReference type="InterPro" id="IPR011733">
    <property type="entry name" value="CHP02185_IM"/>
</dbReference>
<dbReference type="Proteomes" id="UP000049578">
    <property type="component" value="Unassembled WGS sequence"/>
</dbReference>
<name>A0A0P6SLB7_9STRE</name>
<organism evidence="2 3">
    <name type="scientific">Streptococcus phocae</name>
    <dbReference type="NCBI Taxonomy" id="119224"/>
    <lineage>
        <taxon>Bacteria</taxon>
        <taxon>Bacillati</taxon>
        <taxon>Bacillota</taxon>
        <taxon>Bacilli</taxon>
        <taxon>Lactobacillales</taxon>
        <taxon>Streptococcaceae</taxon>
        <taxon>Streptococcus</taxon>
    </lineage>
</organism>
<proteinExistence type="predicted"/>
<feature type="transmembrane region" description="Helical" evidence="1">
    <location>
        <begin position="164"/>
        <end position="186"/>
    </location>
</feature>
<protein>
    <submittedName>
        <fullName evidence="2">Uncharacterized protein</fullName>
    </submittedName>
</protein>
<reference evidence="2 3" key="1">
    <citation type="submission" date="2015-08" db="EMBL/GenBank/DDBJ databases">
        <title>Genome sequence of Streptococcus phocae subsp. phocae ATCC 51973T isolated from liver specimen obtained from seal.</title>
        <authorList>
            <person name="Avendano-Herrera R."/>
        </authorList>
    </citation>
    <scope>NUCLEOTIDE SEQUENCE [LARGE SCALE GENOMIC DNA]</scope>
    <source>
        <strain evidence="2 3">ATCC 51973</strain>
    </source>
</reference>